<evidence type="ECO:0000256" key="1">
    <source>
        <dbReference type="SAM" id="Phobius"/>
    </source>
</evidence>
<evidence type="ECO:0000313" key="2">
    <source>
        <dbReference type="EMBL" id="MED1203603.1"/>
    </source>
</evidence>
<keyword evidence="1" id="KW-0472">Membrane</keyword>
<evidence type="ECO:0000313" key="3">
    <source>
        <dbReference type="Proteomes" id="UP001341444"/>
    </source>
</evidence>
<reference evidence="2 3" key="1">
    <citation type="submission" date="2023-03" db="EMBL/GenBank/DDBJ databases">
        <title>Bacillus Genome Sequencing.</title>
        <authorList>
            <person name="Dunlap C."/>
        </authorList>
    </citation>
    <scope>NUCLEOTIDE SEQUENCE [LARGE SCALE GENOMIC DNA]</scope>
    <source>
        <strain evidence="2 3">B-23453</strain>
    </source>
</reference>
<organism evidence="2 3">
    <name type="scientific">Heyndrickxia acidicola</name>
    <dbReference type="NCBI Taxonomy" id="209389"/>
    <lineage>
        <taxon>Bacteria</taxon>
        <taxon>Bacillati</taxon>
        <taxon>Bacillota</taxon>
        <taxon>Bacilli</taxon>
        <taxon>Bacillales</taxon>
        <taxon>Bacillaceae</taxon>
        <taxon>Heyndrickxia</taxon>
    </lineage>
</organism>
<sequence length="186" mass="21639">MGEKNYETRHLFMAIGICILIFSPILLVFVPQSVSNTVHFTKNLWYVFTPRMNFVVYAVEFLLLFVSTMLLFLLDIKKISIILSLISASLAVGCFFVDSQSHESLTEDFISYSPLFSLKDYTYPWNKVKSIMLNGYKREGFSEYKFVFTDGNSMNLRYDNYFKVIEPQLDNKLQEMKLGIKVAHKT</sequence>
<dbReference type="RefSeq" id="WP_066271294.1">
    <property type="nucleotide sequence ID" value="NZ_JARMAB010000013.1"/>
</dbReference>
<proteinExistence type="predicted"/>
<feature type="transmembrane region" description="Helical" evidence="1">
    <location>
        <begin position="54"/>
        <end position="74"/>
    </location>
</feature>
<keyword evidence="3" id="KW-1185">Reference proteome</keyword>
<keyword evidence="1" id="KW-1133">Transmembrane helix</keyword>
<name>A0ABU6MFY7_9BACI</name>
<protein>
    <submittedName>
        <fullName evidence="2">Uncharacterized protein</fullName>
    </submittedName>
</protein>
<feature type="transmembrane region" description="Helical" evidence="1">
    <location>
        <begin position="12"/>
        <end position="34"/>
    </location>
</feature>
<keyword evidence="1" id="KW-0812">Transmembrane</keyword>
<comment type="caution">
    <text evidence="2">The sequence shown here is derived from an EMBL/GenBank/DDBJ whole genome shotgun (WGS) entry which is preliminary data.</text>
</comment>
<dbReference type="Proteomes" id="UP001341444">
    <property type="component" value="Unassembled WGS sequence"/>
</dbReference>
<accession>A0ABU6MFY7</accession>
<gene>
    <name evidence="2" type="ORF">P4T90_11020</name>
</gene>
<dbReference type="EMBL" id="JARMAB010000013">
    <property type="protein sequence ID" value="MED1203603.1"/>
    <property type="molecule type" value="Genomic_DNA"/>
</dbReference>